<dbReference type="PaxDb" id="55529-EKX33246"/>
<dbReference type="EMBL" id="JH993149">
    <property type="protein sequence ID" value="EKX33246.1"/>
    <property type="molecule type" value="Genomic_DNA"/>
</dbReference>
<name>L1IAF8_GUITC</name>
<evidence type="ECO:0000313" key="1">
    <source>
        <dbReference type="EMBL" id="EKX33246.1"/>
    </source>
</evidence>
<reference evidence="1 3" key="1">
    <citation type="journal article" date="2012" name="Nature">
        <title>Algal genomes reveal evolutionary mosaicism and the fate of nucleomorphs.</title>
        <authorList>
            <consortium name="DOE Joint Genome Institute"/>
            <person name="Curtis B.A."/>
            <person name="Tanifuji G."/>
            <person name="Burki F."/>
            <person name="Gruber A."/>
            <person name="Irimia M."/>
            <person name="Maruyama S."/>
            <person name="Arias M.C."/>
            <person name="Ball S.G."/>
            <person name="Gile G.H."/>
            <person name="Hirakawa Y."/>
            <person name="Hopkins J.F."/>
            <person name="Kuo A."/>
            <person name="Rensing S.A."/>
            <person name="Schmutz J."/>
            <person name="Symeonidi A."/>
            <person name="Elias M."/>
            <person name="Eveleigh R.J."/>
            <person name="Herman E.K."/>
            <person name="Klute M.J."/>
            <person name="Nakayama T."/>
            <person name="Obornik M."/>
            <person name="Reyes-Prieto A."/>
            <person name="Armbrust E.V."/>
            <person name="Aves S.J."/>
            <person name="Beiko R.G."/>
            <person name="Coutinho P."/>
            <person name="Dacks J.B."/>
            <person name="Durnford D.G."/>
            <person name="Fast N.M."/>
            <person name="Green B.R."/>
            <person name="Grisdale C.J."/>
            <person name="Hempel F."/>
            <person name="Henrissat B."/>
            <person name="Hoppner M.P."/>
            <person name="Ishida K."/>
            <person name="Kim E."/>
            <person name="Koreny L."/>
            <person name="Kroth P.G."/>
            <person name="Liu Y."/>
            <person name="Malik S.B."/>
            <person name="Maier U.G."/>
            <person name="McRose D."/>
            <person name="Mock T."/>
            <person name="Neilson J.A."/>
            <person name="Onodera N.T."/>
            <person name="Poole A.M."/>
            <person name="Pritham E.J."/>
            <person name="Richards T.A."/>
            <person name="Rocap G."/>
            <person name="Roy S.W."/>
            <person name="Sarai C."/>
            <person name="Schaack S."/>
            <person name="Shirato S."/>
            <person name="Slamovits C.H."/>
            <person name="Spencer D.F."/>
            <person name="Suzuki S."/>
            <person name="Worden A.Z."/>
            <person name="Zauner S."/>
            <person name="Barry K."/>
            <person name="Bell C."/>
            <person name="Bharti A.K."/>
            <person name="Crow J.A."/>
            <person name="Grimwood J."/>
            <person name="Kramer R."/>
            <person name="Lindquist E."/>
            <person name="Lucas S."/>
            <person name="Salamov A."/>
            <person name="McFadden G.I."/>
            <person name="Lane C.E."/>
            <person name="Keeling P.J."/>
            <person name="Gray M.W."/>
            <person name="Grigoriev I.V."/>
            <person name="Archibald J.M."/>
        </authorList>
    </citation>
    <scope>NUCLEOTIDE SEQUENCE</scope>
    <source>
        <strain evidence="1 3">CCMP2712</strain>
    </source>
</reference>
<dbReference type="EnsemblProtists" id="EKX33246">
    <property type="protein sequence ID" value="EKX33246"/>
    <property type="gene ID" value="GUITHDRAFT_148045"/>
</dbReference>
<evidence type="ECO:0008006" key="4">
    <source>
        <dbReference type="Google" id="ProtNLM"/>
    </source>
</evidence>
<dbReference type="RefSeq" id="XP_005820226.1">
    <property type="nucleotide sequence ID" value="XM_005820169.1"/>
</dbReference>
<dbReference type="KEGG" id="gtt:GUITHDRAFT_148045"/>
<reference evidence="2" key="3">
    <citation type="submission" date="2015-06" db="UniProtKB">
        <authorList>
            <consortium name="EnsemblProtists"/>
        </authorList>
    </citation>
    <scope>IDENTIFICATION</scope>
</reference>
<dbReference type="HOGENOM" id="CLU_539117_0_0_1"/>
<evidence type="ECO:0000313" key="3">
    <source>
        <dbReference type="Proteomes" id="UP000011087"/>
    </source>
</evidence>
<organism evidence="1">
    <name type="scientific">Guillardia theta (strain CCMP2712)</name>
    <name type="common">Cryptophyte</name>
    <dbReference type="NCBI Taxonomy" id="905079"/>
    <lineage>
        <taxon>Eukaryota</taxon>
        <taxon>Cryptophyceae</taxon>
        <taxon>Pyrenomonadales</taxon>
        <taxon>Geminigeraceae</taxon>
        <taxon>Guillardia</taxon>
    </lineage>
</organism>
<dbReference type="Proteomes" id="UP000011087">
    <property type="component" value="Unassembled WGS sequence"/>
</dbReference>
<proteinExistence type="predicted"/>
<accession>L1IAF8</accession>
<keyword evidence="3" id="KW-1185">Reference proteome</keyword>
<protein>
    <recommendedName>
        <fullName evidence="4">SET domain-containing protein</fullName>
    </recommendedName>
</protein>
<reference evidence="3" key="2">
    <citation type="submission" date="2012-11" db="EMBL/GenBank/DDBJ databases">
        <authorList>
            <person name="Kuo A."/>
            <person name="Curtis B.A."/>
            <person name="Tanifuji G."/>
            <person name="Burki F."/>
            <person name="Gruber A."/>
            <person name="Irimia M."/>
            <person name="Maruyama S."/>
            <person name="Arias M.C."/>
            <person name="Ball S.G."/>
            <person name="Gile G.H."/>
            <person name="Hirakawa Y."/>
            <person name="Hopkins J.F."/>
            <person name="Rensing S.A."/>
            <person name="Schmutz J."/>
            <person name="Symeonidi A."/>
            <person name="Elias M."/>
            <person name="Eveleigh R.J."/>
            <person name="Herman E.K."/>
            <person name="Klute M.J."/>
            <person name="Nakayama T."/>
            <person name="Obornik M."/>
            <person name="Reyes-Prieto A."/>
            <person name="Armbrust E.V."/>
            <person name="Aves S.J."/>
            <person name="Beiko R.G."/>
            <person name="Coutinho P."/>
            <person name="Dacks J.B."/>
            <person name="Durnford D.G."/>
            <person name="Fast N.M."/>
            <person name="Green B.R."/>
            <person name="Grisdale C."/>
            <person name="Hempe F."/>
            <person name="Henrissat B."/>
            <person name="Hoppner M.P."/>
            <person name="Ishida K.-I."/>
            <person name="Kim E."/>
            <person name="Koreny L."/>
            <person name="Kroth P.G."/>
            <person name="Liu Y."/>
            <person name="Malik S.-B."/>
            <person name="Maier U.G."/>
            <person name="McRose D."/>
            <person name="Mock T."/>
            <person name="Neilson J.A."/>
            <person name="Onodera N.T."/>
            <person name="Poole A.M."/>
            <person name="Pritham E.J."/>
            <person name="Richards T.A."/>
            <person name="Rocap G."/>
            <person name="Roy S.W."/>
            <person name="Sarai C."/>
            <person name="Schaack S."/>
            <person name="Shirato S."/>
            <person name="Slamovits C.H."/>
            <person name="Spencer D.F."/>
            <person name="Suzuki S."/>
            <person name="Worden A.Z."/>
            <person name="Zauner S."/>
            <person name="Barry K."/>
            <person name="Bell C."/>
            <person name="Bharti A.K."/>
            <person name="Crow J.A."/>
            <person name="Grimwood J."/>
            <person name="Kramer R."/>
            <person name="Lindquist E."/>
            <person name="Lucas S."/>
            <person name="Salamov A."/>
            <person name="McFadden G.I."/>
            <person name="Lane C.E."/>
            <person name="Keeling P.J."/>
            <person name="Gray M.W."/>
            <person name="Grigoriev I.V."/>
            <person name="Archibald J.M."/>
        </authorList>
    </citation>
    <scope>NUCLEOTIDE SEQUENCE</scope>
    <source>
        <strain evidence="3">CCMP2712</strain>
    </source>
</reference>
<dbReference type="Gene3D" id="2.170.270.10">
    <property type="entry name" value="SET domain"/>
    <property type="match status" value="1"/>
</dbReference>
<dbReference type="GeneID" id="17289982"/>
<dbReference type="OrthoDB" id="265717at2759"/>
<dbReference type="InterPro" id="IPR046341">
    <property type="entry name" value="SET_dom_sf"/>
</dbReference>
<gene>
    <name evidence="1" type="ORF">GUITHDRAFT_148045</name>
</gene>
<dbReference type="AlphaFoldDB" id="L1IAF8"/>
<evidence type="ECO:0000313" key="2">
    <source>
        <dbReference type="EnsemblProtists" id="EKX33246"/>
    </source>
</evidence>
<sequence>MSIGTSWGAVGGRPRGLAYLTGRTNMRLRGGGRNTGTGEAPGMVLDDHGAFSFTKERFHLMDPIPLPPESFFRGLKKSRAWLYSMTEYNDVFRATKRVHEQPYMLQSHSIPLNRSDGDGDGAGVAAQRSAGRKEEEVSCYSPLMKLLATRAKDSNKVVRSESDWFASSQQACKSAICHIDLLELFQQGKCSLAPKTDEGRKMSRRMQPVPPTSPAAQRIRVQSCMPAAAIAASRNKPLAYLIFDFTSSHLLPVCHDYLQRLASGLCILICPAVAKSLSDAFLESHCSSCCRPAGGDCCSGCSKIKFCPDCSTDANVDVLLHRYGERPQMSTRTCRDILVRVFIVQTAVPIIRLQDRGVPHPPAHAAPARPAIAGGRAGRVSLSDTSEGDEGISTFSLLIQQQQSCPKSFWLDFPTSSSKPGFRYLLPSECRISVEEGIELLARELSISYCDLYEERRRRRSTLQKNFFFTCECKRCKLDPSWRRQEQLLSSWKCRKVCSLSVLGLS</sequence>